<accession>A0A3M4TC96</accession>
<dbReference type="EMBL" id="RBRS01000036">
    <property type="protein sequence ID" value="RMR24795.1"/>
    <property type="molecule type" value="Genomic_DNA"/>
</dbReference>
<dbReference type="Proteomes" id="UP000271097">
    <property type="component" value="Unassembled WGS sequence"/>
</dbReference>
<gene>
    <name evidence="2" type="ORF">ALP90_05468</name>
</gene>
<reference evidence="2 3" key="1">
    <citation type="submission" date="2018-08" db="EMBL/GenBank/DDBJ databases">
        <title>Recombination of ecologically and evolutionarily significant loci maintains genetic cohesion in the Pseudomonas syringae species complex.</title>
        <authorList>
            <person name="Dillon M."/>
            <person name="Thakur S."/>
            <person name="Almeida R.N.D."/>
            <person name="Weir B.S."/>
            <person name="Guttman D.S."/>
        </authorList>
    </citation>
    <scope>NUCLEOTIDE SEQUENCE [LARGE SCALE GENOMIC DNA]</scope>
    <source>
        <strain evidence="2 3">ICMP 5931</strain>
    </source>
</reference>
<evidence type="ECO:0000313" key="2">
    <source>
        <dbReference type="EMBL" id="RMR24795.1"/>
    </source>
</evidence>
<sequence>MIHQLRITGLVQLARYHAERPGMCRFRLREAGTDPKCGDAVRIVGDEQLVDQVLDARCWINHRGSQYVFHVTDPDQMAHYDVIEKDPRQYYGYDEPEVSTHSPDRHDPMDDAPDDGYQPPRPFVG</sequence>
<keyword evidence="2" id="KW-0540">Nuclease</keyword>
<dbReference type="AlphaFoldDB" id="A0A3M4TC96"/>
<dbReference type="GO" id="GO:0004519">
    <property type="term" value="F:endonuclease activity"/>
    <property type="evidence" value="ECO:0007669"/>
    <property type="project" value="UniProtKB-KW"/>
</dbReference>
<comment type="caution">
    <text evidence="2">The sequence shown here is derived from an EMBL/GenBank/DDBJ whole genome shotgun (WGS) entry which is preliminary data.</text>
</comment>
<organism evidence="2 3">
    <name type="scientific">Pseudomonas amygdali pv. ulmi</name>
    <dbReference type="NCBI Taxonomy" id="251720"/>
    <lineage>
        <taxon>Bacteria</taxon>
        <taxon>Pseudomonadati</taxon>
        <taxon>Pseudomonadota</taxon>
        <taxon>Gammaproteobacteria</taxon>
        <taxon>Pseudomonadales</taxon>
        <taxon>Pseudomonadaceae</taxon>
        <taxon>Pseudomonas</taxon>
        <taxon>Pseudomonas amygdali</taxon>
    </lineage>
</organism>
<keyword evidence="2" id="KW-0255">Endonuclease</keyword>
<evidence type="ECO:0000256" key="1">
    <source>
        <dbReference type="SAM" id="MobiDB-lite"/>
    </source>
</evidence>
<feature type="region of interest" description="Disordered" evidence="1">
    <location>
        <begin position="91"/>
        <end position="125"/>
    </location>
</feature>
<protein>
    <submittedName>
        <fullName evidence="2">Endonuclease relaxase</fullName>
    </submittedName>
</protein>
<name>A0A3M4TC96_PSEA0</name>
<evidence type="ECO:0000313" key="3">
    <source>
        <dbReference type="Proteomes" id="UP000271097"/>
    </source>
</evidence>
<keyword evidence="2" id="KW-0378">Hydrolase</keyword>
<proteinExistence type="predicted"/>